<dbReference type="AlphaFoldDB" id="R0KW51"/>
<gene>
    <name evidence="1" type="ORF">NBO_8g0001</name>
</gene>
<keyword evidence="2" id="KW-1185">Reference proteome</keyword>
<accession>R0KW51</accession>
<dbReference type="EMBL" id="KB908916">
    <property type="protein sequence ID" value="EOB15136.1"/>
    <property type="molecule type" value="Genomic_DNA"/>
</dbReference>
<dbReference type="HOGENOM" id="CLU_2606626_0_0_1"/>
<proteinExistence type="predicted"/>
<sequence length="79" mass="8711">MESGTERNEEKEAEDSYNKSNLVNLTAMETNVCAIASVPIVYIKGLKNSYKALLDSGSAVNVICRRLILESKDYGCHVI</sequence>
<evidence type="ECO:0000313" key="2">
    <source>
        <dbReference type="Proteomes" id="UP000016927"/>
    </source>
</evidence>
<reference evidence="1 2" key="1">
    <citation type="journal article" date="2013" name="BMC Genomics">
        <title>Comparative genomics of parasitic silkworm microsporidia reveal an association between genome expansion and host adaptation.</title>
        <authorList>
            <person name="Pan G."/>
            <person name="Xu J."/>
            <person name="Li T."/>
            <person name="Xia Q."/>
            <person name="Liu S.L."/>
            <person name="Zhang G."/>
            <person name="Li S."/>
            <person name="Li C."/>
            <person name="Liu H."/>
            <person name="Yang L."/>
            <person name="Liu T."/>
            <person name="Zhang X."/>
            <person name="Wu Z."/>
            <person name="Fan W."/>
            <person name="Dang X."/>
            <person name="Xiang H."/>
            <person name="Tao M."/>
            <person name="Li Y."/>
            <person name="Hu J."/>
            <person name="Li Z."/>
            <person name="Lin L."/>
            <person name="Luo J."/>
            <person name="Geng L."/>
            <person name="Wang L."/>
            <person name="Long M."/>
            <person name="Wan Y."/>
            <person name="He N."/>
            <person name="Zhang Z."/>
            <person name="Lu C."/>
            <person name="Keeling P.J."/>
            <person name="Wang J."/>
            <person name="Xiang Z."/>
            <person name="Zhou Z."/>
        </authorList>
    </citation>
    <scope>NUCLEOTIDE SEQUENCE [LARGE SCALE GENOMIC DNA]</scope>
    <source>
        <strain evidence="2">CQ1 / CVCC 102059</strain>
    </source>
</reference>
<name>R0KW51_NOSB1</name>
<evidence type="ECO:0000313" key="1">
    <source>
        <dbReference type="EMBL" id="EOB15136.1"/>
    </source>
</evidence>
<organism evidence="1 2">
    <name type="scientific">Nosema bombycis (strain CQ1 / CVCC 102059)</name>
    <name type="common">Microsporidian parasite</name>
    <name type="synonym">Pebrine of silkworm</name>
    <dbReference type="NCBI Taxonomy" id="578461"/>
    <lineage>
        <taxon>Eukaryota</taxon>
        <taxon>Fungi</taxon>
        <taxon>Fungi incertae sedis</taxon>
        <taxon>Microsporidia</taxon>
        <taxon>Nosematidae</taxon>
        <taxon>Nosema</taxon>
    </lineage>
</organism>
<dbReference type="Proteomes" id="UP000016927">
    <property type="component" value="Unassembled WGS sequence"/>
</dbReference>
<dbReference type="OrthoDB" id="6621660at2759"/>
<dbReference type="VEuPathDB" id="MicrosporidiaDB:NBO_8g0001"/>
<protein>
    <submittedName>
        <fullName evidence="1">Peptidase aspartic</fullName>
    </submittedName>
</protein>